<feature type="compositionally biased region" description="Low complexity" evidence="1">
    <location>
        <begin position="143"/>
        <end position="166"/>
    </location>
</feature>
<dbReference type="AlphaFoldDB" id="A0A9Q0RQP0"/>
<sequence>MLSNSRNQASFEENVQCKTTNFVKMQQNSNETTGGFTPTPVGEHCNKNLHSFDKSGPKFEARCCHIPRVNRVNRTIVIPGKAKKKVCPEDEAIRRKSGFSVVPVNFQGRVIDVEMIKQKMNVLMSKQQKNIKVNPSEKHQQHTTVAPPSTTTTDNIKSNPSSSNPPHVNMTKTAPKAFPTKMFKATEISKSGQSAKK</sequence>
<proteinExistence type="predicted"/>
<keyword evidence="3" id="KW-1185">Reference proteome</keyword>
<dbReference type="EMBL" id="JAPWDV010000001">
    <property type="protein sequence ID" value="KAJ6222835.1"/>
    <property type="molecule type" value="Genomic_DNA"/>
</dbReference>
<organism evidence="2 3">
    <name type="scientific">Blomia tropicalis</name>
    <name type="common">Mite</name>
    <dbReference type="NCBI Taxonomy" id="40697"/>
    <lineage>
        <taxon>Eukaryota</taxon>
        <taxon>Metazoa</taxon>
        <taxon>Ecdysozoa</taxon>
        <taxon>Arthropoda</taxon>
        <taxon>Chelicerata</taxon>
        <taxon>Arachnida</taxon>
        <taxon>Acari</taxon>
        <taxon>Acariformes</taxon>
        <taxon>Sarcoptiformes</taxon>
        <taxon>Astigmata</taxon>
        <taxon>Glycyphagoidea</taxon>
        <taxon>Echimyopodidae</taxon>
        <taxon>Blomia</taxon>
    </lineage>
</organism>
<protein>
    <submittedName>
        <fullName evidence="2">Uncharacterized protein</fullName>
    </submittedName>
</protein>
<dbReference type="Proteomes" id="UP001142055">
    <property type="component" value="Chromosome 1"/>
</dbReference>
<accession>A0A9Q0RQP0</accession>
<evidence type="ECO:0000313" key="3">
    <source>
        <dbReference type="Proteomes" id="UP001142055"/>
    </source>
</evidence>
<evidence type="ECO:0000256" key="1">
    <source>
        <dbReference type="SAM" id="MobiDB-lite"/>
    </source>
</evidence>
<gene>
    <name evidence="2" type="ORF">RDWZM_001380</name>
</gene>
<evidence type="ECO:0000313" key="2">
    <source>
        <dbReference type="EMBL" id="KAJ6222835.1"/>
    </source>
</evidence>
<name>A0A9Q0RQP0_BLOTA</name>
<feature type="region of interest" description="Disordered" evidence="1">
    <location>
        <begin position="132"/>
        <end position="180"/>
    </location>
</feature>
<comment type="caution">
    <text evidence="2">The sequence shown here is derived from an EMBL/GenBank/DDBJ whole genome shotgun (WGS) entry which is preliminary data.</text>
</comment>
<reference evidence="2" key="1">
    <citation type="submission" date="2022-12" db="EMBL/GenBank/DDBJ databases">
        <title>Genome assemblies of Blomia tropicalis.</title>
        <authorList>
            <person name="Cui Y."/>
        </authorList>
    </citation>
    <scope>NUCLEOTIDE SEQUENCE</scope>
    <source>
        <tissue evidence="2">Adult mites</tissue>
    </source>
</reference>